<gene>
    <name evidence="2" type="ORF">BJY01DRAFT_139697</name>
</gene>
<comment type="caution">
    <text evidence="2">The sequence shown here is derived from an EMBL/GenBank/DDBJ whole genome shotgun (WGS) entry which is preliminary data.</text>
</comment>
<accession>A0ABR4IHR1</accession>
<evidence type="ECO:0000256" key="1">
    <source>
        <dbReference type="SAM" id="MobiDB-lite"/>
    </source>
</evidence>
<dbReference type="EMBL" id="JBFXLU010000406">
    <property type="protein sequence ID" value="KAL2827270.1"/>
    <property type="molecule type" value="Genomic_DNA"/>
</dbReference>
<name>A0ABR4IHR1_9EURO</name>
<dbReference type="Proteomes" id="UP001610446">
    <property type="component" value="Unassembled WGS sequence"/>
</dbReference>
<organism evidence="2 3">
    <name type="scientific">Aspergillus pseudoustus</name>
    <dbReference type="NCBI Taxonomy" id="1810923"/>
    <lineage>
        <taxon>Eukaryota</taxon>
        <taxon>Fungi</taxon>
        <taxon>Dikarya</taxon>
        <taxon>Ascomycota</taxon>
        <taxon>Pezizomycotina</taxon>
        <taxon>Eurotiomycetes</taxon>
        <taxon>Eurotiomycetidae</taxon>
        <taxon>Eurotiales</taxon>
        <taxon>Aspergillaceae</taxon>
        <taxon>Aspergillus</taxon>
        <taxon>Aspergillus subgen. Nidulantes</taxon>
    </lineage>
</organism>
<reference evidence="2 3" key="1">
    <citation type="submission" date="2024-07" db="EMBL/GenBank/DDBJ databases">
        <title>Section-level genome sequencing and comparative genomics of Aspergillus sections Usti and Cavernicolus.</title>
        <authorList>
            <consortium name="Lawrence Berkeley National Laboratory"/>
            <person name="Nybo J.L."/>
            <person name="Vesth T.C."/>
            <person name="Theobald S."/>
            <person name="Frisvad J.C."/>
            <person name="Larsen T.O."/>
            <person name="Kjaerboelling I."/>
            <person name="Rothschild-Mancinelli K."/>
            <person name="Lyhne E.K."/>
            <person name="Kogle M.E."/>
            <person name="Barry K."/>
            <person name="Clum A."/>
            <person name="Na H."/>
            <person name="Ledsgaard L."/>
            <person name="Lin J."/>
            <person name="Lipzen A."/>
            <person name="Kuo A."/>
            <person name="Riley R."/>
            <person name="Mondo S."/>
            <person name="Labutti K."/>
            <person name="Haridas S."/>
            <person name="Pangalinan J."/>
            <person name="Salamov A.A."/>
            <person name="Simmons B.A."/>
            <person name="Magnuson J.K."/>
            <person name="Chen J."/>
            <person name="Drula E."/>
            <person name="Henrissat B."/>
            <person name="Wiebenga A."/>
            <person name="Lubbers R.J."/>
            <person name="Gomes A.C."/>
            <person name="Makela M.R."/>
            <person name="Stajich J."/>
            <person name="Grigoriev I.V."/>
            <person name="Mortensen U.H."/>
            <person name="De Vries R.P."/>
            <person name="Baker S.E."/>
            <person name="Andersen M.R."/>
        </authorList>
    </citation>
    <scope>NUCLEOTIDE SEQUENCE [LARGE SCALE GENOMIC DNA]</scope>
    <source>
        <strain evidence="2 3">CBS 123904</strain>
    </source>
</reference>
<proteinExistence type="predicted"/>
<keyword evidence="3" id="KW-1185">Reference proteome</keyword>
<evidence type="ECO:0000313" key="3">
    <source>
        <dbReference type="Proteomes" id="UP001610446"/>
    </source>
</evidence>
<evidence type="ECO:0000313" key="2">
    <source>
        <dbReference type="EMBL" id="KAL2827270.1"/>
    </source>
</evidence>
<protein>
    <submittedName>
        <fullName evidence="2">Uncharacterized protein</fullName>
    </submittedName>
</protein>
<feature type="region of interest" description="Disordered" evidence="1">
    <location>
        <begin position="54"/>
        <end position="73"/>
    </location>
</feature>
<sequence>MALLQPADGTVMMLDQFCMLFKSSFFVSNGTTTCHNARPFMCYRLWTNPGLSGSPPQGIDTPSSTNKQSSITTRTDIPAPSSCLPNMATRLSSSPGTHPVKLNPGLSTGFWLQVVSASVGDRILFSTCTWPFLLYTTTLEDPCGIISRIIDMPVTWHLVRVVNRELIWLLVCQAAGPCVCSPDSHFALNPGNLSGEFSNQVSAL</sequence>